<organism evidence="1 2">
    <name type="scientific">Brevibacterium linens</name>
    <dbReference type="NCBI Taxonomy" id="1703"/>
    <lineage>
        <taxon>Bacteria</taxon>
        <taxon>Bacillati</taxon>
        <taxon>Actinomycetota</taxon>
        <taxon>Actinomycetes</taxon>
        <taxon>Micrococcales</taxon>
        <taxon>Brevibacteriaceae</taxon>
        <taxon>Brevibacterium</taxon>
    </lineage>
</organism>
<dbReference type="PROSITE" id="PS51257">
    <property type="entry name" value="PROKAR_LIPOPROTEIN"/>
    <property type="match status" value="1"/>
</dbReference>
<evidence type="ECO:0008006" key="3">
    <source>
        <dbReference type="Google" id="ProtNLM"/>
    </source>
</evidence>
<gene>
    <name evidence="1" type="ORF">BLIN101_01025</name>
</gene>
<dbReference type="EMBL" id="FXZA01000003">
    <property type="protein sequence ID" value="SMX72863.1"/>
    <property type="molecule type" value="Genomic_DNA"/>
</dbReference>
<evidence type="ECO:0000313" key="1">
    <source>
        <dbReference type="EMBL" id="SMX72863.1"/>
    </source>
</evidence>
<name>A0A2H1ICE9_BRELN</name>
<proteinExistence type="predicted"/>
<dbReference type="Proteomes" id="UP000234498">
    <property type="component" value="Unassembled WGS sequence"/>
</dbReference>
<reference evidence="1 2" key="1">
    <citation type="submission" date="2017-03" db="EMBL/GenBank/DDBJ databases">
        <authorList>
            <person name="Afonso C.L."/>
            <person name="Miller P.J."/>
            <person name="Scott M.A."/>
            <person name="Spackman E."/>
            <person name="Goraichik I."/>
            <person name="Dimitrov K.M."/>
            <person name="Suarez D.L."/>
            <person name="Swayne D.E."/>
        </authorList>
    </citation>
    <scope>NUCLEOTIDE SEQUENCE [LARGE SCALE GENOMIC DNA]</scope>
    <source>
        <strain evidence="1 2">Mu101</strain>
    </source>
</reference>
<accession>A0A2H1ICE9</accession>
<protein>
    <recommendedName>
        <fullName evidence="3">Lipoprotein</fullName>
    </recommendedName>
</protein>
<evidence type="ECO:0000313" key="2">
    <source>
        <dbReference type="Proteomes" id="UP000234498"/>
    </source>
</evidence>
<sequence length="126" mass="13960">MNRTRALPIRPANRFFPVAATLPLVIVLGLVGCTTEASNADPETKTFPWSGETLILKTNEVATDVIATDRADIQVTRWFEHTAGVKRLKWELDGNTLEIDAGCHGIAICDARFEVEVPQDLQVERD</sequence>
<dbReference type="AlphaFoldDB" id="A0A2H1ICE9"/>